<dbReference type="GO" id="GO:0005737">
    <property type="term" value="C:cytoplasm"/>
    <property type="evidence" value="ECO:0007669"/>
    <property type="project" value="TreeGrafter"/>
</dbReference>
<keyword evidence="3" id="KW-0223">Dioxygenase</keyword>
<evidence type="ECO:0000256" key="1">
    <source>
        <dbReference type="ARBA" id="ARBA00007879"/>
    </source>
</evidence>
<reference evidence="8" key="1">
    <citation type="submission" date="2010-04" db="EMBL/GenBank/DDBJ databases">
        <authorList>
            <person name="Reid K.E."/>
            <person name="Liao N."/>
            <person name="Chan S."/>
            <person name="Docking R."/>
            <person name="Taylor G."/>
            <person name="Moore R."/>
            <person name="Mayo M."/>
            <person name="Munro S."/>
            <person name="King J."/>
            <person name="Yanchuk A."/>
            <person name="Holt R."/>
            <person name="Jones S."/>
            <person name="Marra M."/>
            <person name="Ritland C.E."/>
            <person name="Ritland K."/>
            <person name="Bohlmann J."/>
        </authorList>
    </citation>
    <scope>NUCLEOTIDE SEQUENCE</scope>
    <source>
        <tissue evidence="8">Bud</tissue>
    </source>
</reference>
<evidence type="ECO:0000313" key="8">
    <source>
        <dbReference type="EMBL" id="ADE76610.1"/>
    </source>
</evidence>
<dbReference type="PROSITE" id="PS51471">
    <property type="entry name" value="FE2OG_OXY"/>
    <property type="match status" value="1"/>
</dbReference>
<proteinExistence type="evidence at transcript level"/>
<organism evidence="8">
    <name type="scientific">Picea sitchensis</name>
    <name type="common">Sitka spruce</name>
    <name type="synonym">Pinus sitchensis</name>
    <dbReference type="NCBI Taxonomy" id="3332"/>
    <lineage>
        <taxon>Eukaryota</taxon>
        <taxon>Viridiplantae</taxon>
        <taxon>Streptophyta</taxon>
        <taxon>Embryophyta</taxon>
        <taxon>Tracheophyta</taxon>
        <taxon>Spermatophyta</taxon>
        <taxon>Pinopsida</taxon>
        <taxon>Pinidae</taxon>
        <taxon>Conifers I</taxon>
        <taxon>Pinales</taxon>
        <taxon>Pinaceae</taxon>
        <taxon>Picea</taxon>
    </lineage>
</organism>
<dbReference type="InterPro" id="IPR027450">
    <property type="entry name" value="AlkB-like"/>
</dbReference>
<feature type="binding site" evidence="6">
    <location>
        <position position="150"/>
    </location>
    <ligand>
        <name>Fe cation</name>
        <dbReference type="ChEBI" id="CHEBI:24875"/>
        <note>catalytic</note>
    </ligand>
</feature>
<dbReference type="InterPro" id="IPR037151">
    <property type="entry name" value="AlkB-like_sf"/>
</dbReference>
<dbReference type="Pfam" id="PF13532">
    <property type="entry name" value="2OG-FeII_Oxy_2"/>
    <property type="match status" value="1"/>
</dbReference>
<keyword evidence="5 6" id="KW-0408">Iron</keyword>
<dbReference type="InterPro" id="IPR004574">
    <property type="entry name" value="Alkb"/>
</dbReference>
<evidence type="ECO:0000256" key="3">
    <source>
        <dbReference type="ARBA" id="ARBA00022964"/>
    </source>
</evidence>
<feature type="binding site" evidence="6">
    <location>
        <position position="94"/>
    </location>
    <ligand>
        <name>Fe cation</name>
        <dbReference type="ChEBI" id="CHEBI:24875"/>
        <note>catalytic</note>
    </ligand>
</feature>
<dbReference type="GO" id="GO:0035515">
    <property type="term" value="F:oxidative RNA demethylase activity"/>
    <property type="evidence" value="ECO:0007669"/>
    <property type="project" value="TreeGrafter"/>
</dbReference>
<keyword evidence="2 6" id="KW-0479">Metal-binding</keyword>
<accession>D5AAP1</accession>
<dbReference type="EMBL" id="BT123281">
    <property type="protein sequence ID" value="ADE76610.1"/>
    <property type="molecule type" value="mRNA"/>
</dbReference>
<feature type="domain" description="Fe2OG dioxygenase" evidence="7">
    <location>
        <begin position="76"/>
        <end position="196"/>
    </location>
</feature>
<dbReference type="AlphaFoldDB" id="D5AAP1"/>
<evidence type="ECO:0000256" key="5">
    <source>
        <dbReference type="ARBA" id="ARBA00023004"/>
    </source>
</evidence>
<sequence>MDEKYLKEKKARLGFPLKTIAASVLLRKLRWATLGLQFDWSKRNYDASLPHAKIPDALSRLAKELAMPAMENAEFCAEAAIINYFASDDMLGGHLDDMEADLSKPIVSISLGSKAVFLLGGESRQDPPIAMFLRSGDAVLMTGPARKCFHGIPRIFTDLENCDVPVFQSKFLDSHDASFVDYIKGSRININIRQVN</sequence>
<evidence type="ECO:0000256" key="4">
    <source>
        <dbReference type="ARBA" id="ARBA00023002"/>
    </source>
</evidence>
<dbReference type="SUPFAM" id="SSF51197">
    <property type="entry name" value="Clavaminate synthase-like"/>
    <property type="match status" value="1"/>
</dbReference>
<comment type="cofactor">
    <cofactor evidence="6">
        <name>Fe(2+)</name>
        <dbReference type="ChEBI" id="CHEBI:29033"/>
    </cofactor>
    <text evidence="6">Binds 1 Fe(2+) ion per subunit.</text>
</comment>
<keyword evidence="4" id="KW-0560">Oxidoreductase</keyword>
<dbReference type="GO" id="GO:0035516">
    <property type="term" value="F:broad specificity oxidative DNA demethylase activity"/>
    <property type="evidence" value="ECO:0007669"/>
    <property type="project" value="TreeGrafter"/>
</dbReference>
<dbReference type="GO" id="GO:0008198">
    <property type="term" value="F:ferrous iron binding"/>
    <property type="evidence" value="ECO:0007669"/>
    <property type="project" value="TreeGrafter"/>
</dbReference>
<dbReference type="InterPro" id="IPR005123">
    <property type="entry name" value="Oxoglu/Fe-dep_dioxygenase_dom"/>
</dbReference>
<comment type="similarity">
    <text evidence="1">Belongs to the alkB family.</text>
</comment>
<dbReference type="Gene3D" id="2.60.120.590">
    <property type="entry name" value="Alpha-ketoglutarate-dependent dioxygenase AlkB-like"/>
    <property type="match status" value="1"/>
</dbReference>
<feature type="binding site" evidence="6">
    <location>
        <position position="96"/>
    </location>
    <ligand>
        <name>Fe cation</name>
        <dbReference type="ChEBI" id="CHEBI:24875"/>
        <note>catalytic</note>
    </ligand>
</feature>
<protein>
    <recommendedName>
        <fullName evidence="7">Fe2OG dioxygenase domain-containing protein</fullName>
    </recommendedName>
</protein>
<dbReference type="GO" id="GO:0035513">
    <property type="term" value="P:oxidative RNA demethylation"/>
    <property type="evidence" value="ECO:0007669"/>
    <property type="project" value="TreeGrafter"/>
</dbReference>
<evidence type="ECO:0000256" key="6">
    <source>
        <dbReference type="PIRSR" id="PIRSR604574-2"/>
    </source>
</evidence>
<evidence type="ECO:0000259" key="7">
    <source>
        <dbReference type="PROSITE" id="PS51471"/>
    </source>
</evidence>
<evidence type="ECO:0000256" key="2">
    <source>
        <dbReference type="ARBA" id="ARBA00022723"/>
    </source>
</evidence>
<dbReference type="PANTHER" id="PTHR16557">
    <property type="entry name" value="ALKYLATED DNA REPAIR PROTEIN ALKB-RELATED"/>
    <property type="match status" value="1"/>
</dbReference>
<name>D5AAP1_PICSI</name>
<dbReference type="PANTHER" id="PTHR16557:SF11">
    <property type="entry name" value="ALPHA-KETOGLUTARATE-DEPENDENT DIOXYGENASE ALKB"/>
    <property type="match status" value="1"/>
</dbReference>